<protein>
    <submittedName>
        <fullName evidence="4">DNA utilization protein GntX</fullName>
    </submittedName>
</protein>
<feature type="domain" description="Phosphoribosyltransferase" evidence="2">
    <location>
        <begin position="139"/>
        <end position="231"/>
    </location>
</feature>
<evidence type="ECO:0000313" key="4">
    <source>
        <dbReference type="EMBL" id="SMX46979.1"/>
    </source>
</evidence>
<evidence type="ECO:0000256" key="1">
    <source>
        <dbReference type="ARBA" id="ARBA00008007"/>
    </source>
</evidence>
<dbReference type="InterPro" id="IPR029057">
    <property type="entry name" value="PRTase-like"/>
</dbReference>
<dbReference type="RefSeq" id="WP_093968324.1">
    <property type="nucleotide sequence ID" value="NZ_FXYE01000002.1"/>
</dbReference>
<dbReference type="Proteomes" id="UP000202922">
    <property type="component" value="Unassembled WGS sequence"/>
</dbReference>
<dbReference type="OrthoDB" id="9779910at2"/>
<dbReference type="InterPro" id="IPR044005">
    <property type="entry name" value="DZR_2"/>
</dbReference>
<dbReference type="CDD" id="cd06223">
    <property type="entry name" value="PRTases_typeI"/>
    <property type="match status" value="1"/>
</dbReference>
<evidence type="ECO:0000313" key="5">
    <source>
        <dbReference type="Proteomes" id="UP000202922"/>
    </source>
</evidence>
<evidence type="ECO:0000259" key="3">
    <source>
        <dbReference type="Pfam" id="PF18912"/>
    </source>
</evidence>
<reference evidence="5" key="1">
    <citation type="submission" date="2017-05" db="EMBL/GenBank/DDBJ databases">
        <authorList>
            <person name="Rodrigo-Torres L."/>
            <person name="Arahal R. D."/>
            <person name="Lucena T."/>
        </authorList>
    </citation>
    <scope>NUCLEOTIDE SEQUENCE [LARGE SCALE GENOMIC DNA]</scope>
    <source>
        <strain evidence="5">CECT 8621</strain>
    </source>
</reference>
<keyword evidence="5" id="KW-1185">Reference proteome</keyword>
<dbReference type="Pfam" id="PF00156">
    <property type="entry name" value="Pribosyltran"/>
    <property type="match status" value="1"/>
</dbReference>
<comment type="similarity">
    <text evidence="1">Belongs to the ComF/GntX family.</text>
</comment>
<sequence>MQSALRLIFPPQCISCGVLVESEFALCGSCWRDTHFISGLVCDTCGVPLPGEDEDVQCDDCMTMARPWTRGRAAVLYQDNARRLILSLKHGDRTELARPMATWLSRAVQPILRPDMMVAPVPLHRTRLLRRRYNQAALLAAAVAKDAGLEYCPDLLLRKKRTQIQEGMGVDARFANIAGALQAHPKRREICAGRHVLLVDDVMTSGATLAAGAEACRAAGARDVSVLVLARVAKDM</sequence>
<dbReference type="InterPro" id="IPR000836">
    <property type="entry name" value="PRTase_dom"/>
</dbReference>
<dbReference type="AlphaFoldDB" id="A0A238KW14"/>
<dbReference type="Gene3D" id="3.40.50.2020">
    <property type="match status" value="1"/>
</dbReference>
<organism evidence="4 5">
    <name type="scientific">Actibacterium lipolyticum</name>
    <dbReference type="NCBI Taxonomy" id="1524263"/>
    <lineage>
        <taxon>Bacteria</taxon>
        <taxon>Pseudomonadati</taxon>
        <taxon>Pseudomonadota</taxon>
        <taxon>Alphaproteobacteria</taxon>
        <taxon>Rhodobacterales</taxon>
        <taxon>Roseobacteraceae</taxon>
        <taxon>Actibacterium</taxon>
    </lineage>
</organism>
<dbReference type="InterPro" id="IPR051910">
    <property type="entry name" value="ComF/GntX_DNA_util-trans"/>
</dbReference>
<proteinExistence type="inferred from homology"/>
<gene>
    <name evidence="4" type="ORF">COL8621_03299</name>
</gene>
<dbReference type="EMBL" id="FXYE01000002">
    <property type="protein sequence ID" value="SMX46979.1"/>
    <property type="molecule type" value="Genomic_DNA"/>
</dbReference>
<name>A0A238KW14_9RHOB</name>
<dbReference type="Pfam" id="PF18912">
    <property type="entry name" value="DZR_2"/>
    <property type="match status" value="1"/>
</dbReference>
<feature type="domain" description="Double zinc ribbon" evidence="3">
    <location>
        <begin position="4"/>
        <end position="62"/>
    </location>
</feature>
<accession>A0A238KW14</accession>
<dbReference type="SUPFAM" id="SSF53271">
    <property type="entry name" value="PRTase-like"/>
    <property type="match status" value="1"/>
</dbReference>
<dbReference type="PANTHER" id="PTHR47505:SF1">
    <property type="entry name" value="DNA UTILIZATION PROTEIN YHGH"/>
    <property type="match status" value="1"/>
</dbReference>
<dbReference type="PANTHER" id="PTHR47505">
    <property type="entry name" value="DNA UTILIZATION PROTEIN YHGH"/>
    <property type="match status" value="1"/>
</dbReference>
<evidence type="ECO:0000259" key="2">
    <source>
        <dbReference type="Pfam" id="PF00156"/>
    </source>
</evidence>